<accession>A0A0W4ZUG1</accession>
<dbReference type="PANTHER" id="PTHR12277:SF81">
    <property type="entry name" value="PROTEIN ABHD13"/>
    <property type="match status" value="1"/>
</dbReference>
<keyword evidence="1" id="KW-1133">Transmembrane helix</keyword>
<evidence type="ECO:0000256" key="1">
    <source>
        <dbReference type="SAM" id="Phobius"/>
    </source>
</evidence>
<proteinExistence type="predicted"/>
<dbReference type="GO" id="GO:0016020">
    <property type="term" value="C:membrane"/>
    <property type="evidence" value="ECO:0007669"/>
    <property type="project" value="TreeGrafter"/>
</dbReference>
<dbReference type="SUPFAM" id="SSF53474">
    <property type="entry name" value="alpha/beta-Hydrolases"/>
    <property type="match status" value="1"/>
</dbReference>
<dbReference type="RefSeq" id="XP_018230714.1">
    <property type="nucleotide sequence ID" value="XM_018372968.1"/>
</dbReference>
<reference evidence="4" key="1">
    <citation type="journal article" date="2016" name="Nat. Commun.">
        <title>Genome analysis of three Pneumocystis species reveals adaptation mechanisms to life exclusively in mammalian hosts.</title>
        <authorList>
            <person name="Ma L."/>
            <person name="Chen Z."/>
            <person name="Huang D.W."/>
            <person name="Kutty G."/>
            <person name="Ishihara M."/>
            <person name="Wang H."/>
            <person name="Abouelleil A."/>
            <person name="Bishop L."/>
            <person name="Davey E."/>
            <person name="Deng R."/>
            <person name="Deng X."/>
            <person name="Fan L."/>
            <person name="Fantoni G."/>
            <person name="Fitzgerald M."/>
            <person name="Gogineni E."/>
            <person name="Goldberg J.M."/>
            <person name="Handley G."/>
            <person name="Hu X."/>
            <person name="Huber C."/>
            <person name="Jiao X."/>
            <person name="Jones K."/>
            <person name="Levin J.Z."/>
            <person name="Liu Y."/>
            <person name="Macdonald P."/>
            <person name="Melnikov A."/>
            <person name="Raley C."/>
            <person name="Sassi M."/>
            <person name="Sherman B.T."/>
            <person name="Song X."/>
            <person name="Sykes S."/>
            <person name="Tran B."/>
            <person name="Walsh L."/>
            <person name="Xia Y."/>
            <person name="Yang J."/>
            <person name="Young S."/>
            <person name="Zeng Q."/>
            <person name="Zheng X."/>
            <person name="Stephens R."/>
            <person name="Nusbaum C."/>
            <person name="Birren B.W."/>
            <person name="Azadi P."/>
            <person name="Lempicki R.A."/>
            <person name="Cuomo C.A."/>
            <person name="Kovacs J.A."/>
        </authorList>
    </citation>
    <scope>NUCLEOTIDE SEQUENCE [LARGE SCALE GENOMIC DNA]</scope>
    <source>
        <strain evidence="4">RU7</strain>
    </source>
</reference>
<dbReference type="InterPro" id="IPR000073">
    <property type="entry name" value="AB_hydrolase_1"/>
</dbReference>
<dbReference type="InterPro" id="IPR029058">
    <property type="entry name" value="AB_hydrolase_fold"/>
</dbReference>
<dbReference type="Gene3D" id="3.40.50.1820">
    <property type="entry name" value="alpha/beta hydrolase"/>
    <property type="match status" value="1"/>
</dbReference>
<dbReference type="Pfam" id="PF00561">
    <property type="entry name" value="Abhydrolase_1"/>
    <property type="match status" value="1"/>
</dbReference>
<dbReference type="eggNOG" id="KOG4391">
    <property type="taxonomic scope" value="Eukaryota"/>
</dbReference>
<dbReference type="GeneID" id="28939223"/>
<evidence type="ECO:0000313" key="4">
    <source>
        <dbReference type="Proteomes" id="UP000053447"/>
    </source>
</evidence>
<protein>
    <recommendedName>
        <fullName evidence="2">AB hydrolase-1 domain-containing protein</fullName>
    </recommendedName>
</protein>
<organism evidence="3 4">
    <name type="scientific">Pneumocystis jirovecii (strain RU7)</name>
    <name type="common">Human pneumocystis pneumonia agent</name>
    <dbReference type="NCBI Taxonomy" id="1408657"/>
    <lineage>
        <taxon>Eukaryota</taxon>
        <taxon>Fungi</taxon>
        <taxon>Dikarya</taxon>
        <taxon>Ascomycota</taxon>
        <taxon>Taphrinomycotina</taxon>
        <taxon>Pneumocystomycetes</taxon>
        <taxon>Pneumocystaceae</taxon>
        <taxon>Pneumocystis</taxon>
    </lineage>
</organism>
<dbReference type="EMBL" id="LFWA01000003">
    <property type="protein sequence ID" value="KTW32022.1"/>
    <property type="molecule type" value="Genomic_DNA"/>
</dbReference>
<keyword evidence="4" id="KW-1185">Reference proteome</keyword>
<gene>
    <name evidence="3" type="ORF">T551_00704</name>
</gene>
<evidence type="ECO:0000259" key="2">
    <source>
        <dbReference type="Pfam" id="PF00561"/>
    </source>
</evidence>
<dbReference type="GO" id="GO:0008474">
    <property type="term" value="F:palmitoyl-(protein) hydrolase activity"/>
    <property type="evidence" value="ECO:0007669"/>
    <property type="project" value="TreeGrafter"/>
</dbReference>
<sequence>MDIDLVRNDQLFCEMDFLKITITFLIGIITFTIIVIYCLQCRLIYLSWVPLNSRSWVGRPDSYQIPYEDLTLSTPDGVTLHAYLSIYDNSHCTFIYFHANAGNMGHRLPIVKRLYYDLQCNVLIFSYRGYGYSTGTPSENGIIIDSLTILDYVFRHPILSKTPIVAYGQSLGGAVAIQSVFTSQDKYSGLILENTFLSIPKLMLDTMPYMALFRGLCHQRWSSQDRISCIKNIPILFLSGQKDEVVPFHHMLTLYRLSSAKKVLKVFQNGKHNDTVIQPGYFEAIAQFLKENGLSSTVL</sequence>
<dbReference type="STRING" id="1408657.A0A0W4ZUG1"/>
<keyword evidence="1" id="KW-0472">Membrane</keyword>
<feature type="transmembrane region" description="Helical" evidence="1">
    <location>
        <begin position="20"/>
        <end position="39"/>
    </location>
</feature>
<dbReference type="PANTHER" id="PTHR12277">
    <property type="entry name" value="ALPHA/BETA HYDROLASE DOMAIN-CONTAINING PROTEIN"/>
    <property type="match status" value="1"/>
</dbReference>
<name>A0A0W4ZUG1_PNEJ7</name>
<feature type="domain" description="AB hydrolase-1" evidence="2">
    <location>
        <begin position="94"/>
        <end position="206"/>
    </location>
</feature>
<dbReference type="Proteomes" id="UP000053447">
    <property type="component" value="Unassembled WGS sequence"/>
</dbReference>
<dbReference type="OrthoDB" id="10249433at2759"/>
<keyword evidence="1" id="KW-0812">Transmembrane</keyword>
<evidence type="ECO:0000313" key="3">
    <source>
        <dbReference type="EMBL" id="KTW32022.1"/>
    </source>
</evidence>
<dbReference type="VEuPathDB" id="FungiDB:T551_00704"/>
<comment type="caution">
    <text evidence="3">The sequence shown here is derived from an EMBL/GenBank/DDBJ whole genome shotgun (WGS) entry which is preliminary data.</text>
</comment>
<dbReference type="AlphaFoldDB" id="A0A0W4ZUG1"/>